<keyword evidence="8" id="KW-0460">Magnesium</keyword>
<evidence type="ECO:0000256" key="10">
    <source>
        <dbReference type="ARBA" id="ARBA00023136"/>
    </source>
</evidence>
<dbReference type="FunFam" id="3.40.30.10:FF:000009">
    <property type="entry name" value="Tumor suppressor candidate 3"/>
    <property type="match status" value="1"/>
</dbReference>
<dbReference type="EMBL" id="AXCN02001960">
    <property type="status" value="NOT_ANNOTATED_CDS"/>
    <property type="molecule type" value="Genomic_DNA"/>
</dbReference>
<evidence type="ECO:0000256" key="7">
    <source>
        <dbReference type="ARBA" id="ARBA00022824"/>
    </source>
</evidence>
<dbReference type="InterPro" id="IPR036249">
    <property type="entry name" value="Thioredoxin-like_sf"/>
</dbReference>
<proteinExistence type="inferred from homology"/>
<comment type="pathway">
    <text evidence="12">Protein modification.</text>
</comment>
<dbReference type="InterPro" id="IPR021149">
    <property type="entry name" value="OligosaccharylTrfase_OST3/OST6"/>
</dbReference>
<comment type="similarity">
    <text evidence="2">Belongs to the MEMO1 family.</text>
</comment>
<keyword evidence="6" id="KW-0732">Signal</keyword>
<feature type="transmembrane region" description="Helical" evidence="13">
    <location>
        <begin position="470"/>
        <end position="489"/>
    </location>
</feature>
<evidence type="ECO:0000313" key="14">
    <source>
        <dbReference type="EnsemblMetazoa" id="AFAF004083-PA"/>
    </source>
</evidence>
<dbReference type="VEuPathDB" id="VectorBase:AFAF004083"/>
<sequence length="593" mass="68514">MPNNKYREATHAGSWYTDNGSELSTQLNCWLDDATLSFGPARAIIAPHAGYRYCGACGAFAYRQISPAVVKRVFILGPSHHVRLNRCALSAVKWCRTPLYDLLVDQDINHTLFRTGHFRWMDQKTDEDEHSIEMHLPYVAKVMEMFKDQFTIIPVMVGSLSNDWEEKYGKIFAPYLADPQNLFVISSDFCHWGQRFRYTCYEDESVPIYQWIEKLDKMGMDLIETLNAESFSEYLRKYNNTICGRHPIGVLMQAVEELKREFRMSFKFLKYDQSNQCRGMHDSSQGQQSLSDKVQQLLDMNTKRPVLRFNGNKFRDFVKSAPRNYSIVVMFTAMAPARQCVICRHAHDEYTIVANSYRYSQTYSNKLFFAMVDFDEGSDVFQMLRLNTAPVFIHFPPKGKPKPADTMDIQRVGVSAEVIGKWIQERTDIQIRIFRPPNYSATVAILMLSLFVGGFLYLRRNNLDFLYNKQMWALIAVVFCFAMVSGQMWNHIRSPPFVHKSQNGGIAYIHGSSQGQLVIETYIVMFLNAMIVLGMVLLTEAGWQNDHRKSKVTAIVGLFLVVVFFSLILSIFRSKAQGYPYRLLCNQTWQPYT</sequence>
<dbReference type="Pfam" id="PF01875">
    <property type="entry name" value="Memo"/>
    <property type="match status" value="1"/>
</dbReference>
<keyword evidence="4" id="KW-0813">Transport</keyword>
<accession>A0A182Q6L3</accession>
<evidence type="ECO:0000256" key="1">
    <source>
        <dbReference type="ARBA" id="ARBA00004477"/>
    </source>
</evidence>
<dbReference type="GO" id="GO:0005789">
    <property type="term" value="C:endoplasmic reticulum membrane"/>
    <property type="evidence" value="ECO:0007669"/>
    <property type="project" value="UniProtKB-SubCell"/>
</dbReference>
<keyword evidence="15" id="KW-1185">Reference proteome</keyword>
<comment type="similarity">
    <text evidence="3">Belongs to the OST3/OST6 family.</text>
</comment>
<dbReference type="HAMAP" id="MF_00055">
    <property type="entry name" value="MEMO1"/>
    <property type="match status" value="1"/>
</dbReference>
<keyword evidence="7" id="KW-0256">Endoplasmic reticulum</keyword>
<dbReference type="PANTHER" id="PTHR11060:SF0">
    <property type="entry name" value="PROTEIN MEMO1"/>
    <property type="match status" value="1"/>
</dbReference>
<organism evidence="14 15">
    <name type="scientific">Anopheles farauti</name>
    <dbReference type="NCBI Taxonomy" id="69004"/>
    <lineage>
        <taxon>Eukaryota</taxon>
        <taxon>Metazoa</taxon>
        <taxon>Ecdysozoa</taxon>
        <taxon>Arthropoda</taxon>
        <taxon>Hexapoda</taxon>
        <taxon>Insecta</taxon>
        <taxon>Pterygota</taxon>
        <taxon>Neoptera</taxon>
        <taxon>Endopterygota</taxon>
        <taxon>Diptera</taxon>
        <taxon>Nematocera</taxon>
        <taxon>Culicoidea</taxon>
        <taxon>Culicidae</taxon>
        <taxon>Anophelinae</taxon>
        <taxon>Anopheles</taxon>
    </lineage>
</organism>
<evidence type="ECO:0000256" key="11">
    <source>
        <dbReference type="ARBA" id="ARBA00023157"/>
    </source>
</evidence>
<name>A0A182Q6L3_9DIPT</name>
<dbReference type="GO" id="GO:0015693">
    <property type="term" value="P:magnesium ion transport"/>
    <property type="evidence" value="ECO:0007669"/>
    <property type="project" value="UniProtKB-ARBA"/>
</dbReference>
<keyword evidence="11" id="KW-1015">Disulfide bond</keyword>
<feature type="transmembrane region" description="Helical" evidence="13">
    <location>
        <begin position="522"/>
        <end position="540"/>
    </location>
</feature>
<dbReference type="Gene3D" id="3.40.30.10">
    <property type="entry name" value="Glutaredoxin"/>
    <property type="match status" value="1"/>
</dbReference>
<keyword evidence="10 13" id="KW-0472">Membrane</keyword>
<evidence type="ECO:0000256" key="6">
    <source>
        <dbReference type="ARBA" id="ARBA00022729"/>
    </source>
</evidence>
<feature type="transmembrane region" description="Helical" evidence="13">
    <location>
        <begin position="552"/>
        <end position="572"/>
    </location>
</feature>
<reference evidence="15" key="1">
    <citation type="submission" date="2014-01" db="EMBL/GenBank/DDBJ databases">
        <title>The Genome Sequence of Anopheles farauti FAR1 (V2).</title>
        <authorList>
            <consortium name="The Broad Institute Genomics Platform"/>
            <person name="Neafsey D.E."/>
            <person name="Besansky N."/>
            <person name="Howell P."/>
            <person name="Walton C."/>
            <person name="Young S.K."/>
            <person name="Zeng Q."/>
            <person name="Gargeya S."/>
            <person name="Fitzgerald M."/>
            <person name="Haas B."/>
            <person name="Abouelleil A."/>
            <person name="Allen A.W."/>
            <person name="Alvarado L."/>
            <person name="Arachchi H.M."/>
            <person name="Berlin A.M."/>
            <person name="Chapman S.B."/>
            <person name="Gainer-Dewar J."/>
            <person name="Goldberg J."/>
            <person name="Griggs A."/>
            <person name="Gujja S."/>
            <person name="Hansen M."/>
            <person name="Howarth C."/>
            <person name="Imamovic A."/>
            <person name="Ireland A."/>
            <person name="Larimer J."/>
            <person name="McCowan C."/>
            <person name="Murphy C."/>
            <person name="Pearson M."/>
            <person name="Poon T.W."/>
            <person name="Priest M."/>
            <person name="Roberts A."/>
            <person name="Saif S."/>
            <person name="Shea T."/>
            <person name="Sisk P."/>
            <person name="Sykes S."/>
            <person name="Wortman J."/>
            <person name="Nusbaum C."/>
            <person name="Birren B."/>
        </authorList>
    </citation>
    <scope>NUCLEOTIDE SEQUENCE [LARGE SCALE GENOMIC DNA]</scope>
    <source>
        <strain evidence="15">FAR1</strain>
    </source>
</reference>
<dbReference type="STRING" id="69004.A0A182Q6L3"/>
<evidence type="ECO:0000256" key="4">
    <source>
        <dbReference type="ARBA" id="ARBA00022448"/>
    </source>
</evidence>
<dbReference type="Gene3D" id="3.40.830.10">
    <property type="entry name" value="LigB-like"/>
    <property type="match status" value="1"/>
</dbReference>
<evidence type="ECO:0000313" key="15">
    <source>
        <dbReference type="Proteomes" id="UP000075886"/>
    </source>
</evidence>
<dbReference type="EnsemblMetazoa" id="AFAF004083-RA">
    <property type="protein sequence ID" value="AFAF004083-PA"/>
    <property type="gene ID" value="AFAF004083"/>
</dbReference>
<evidence type="ECO:0000256" key="3">
    <source>
        <dbReference type="ARBA" id="ARBA00009561"/>
    </source>
</evidence>
<evidence type="ECO:0000256" key="8">
    <source>
        <dbReference type="ARBA" id="ARBA00022842"/>
    </source>
</evidence>
<dbReference type="PANTHER" id="PTHR11060">
    <property type="entry name" value="PROTEIN MEMO1"/>
    <property type="match status" value="1"/>
</dbReference>
<evidence type="ECO:0000256" key="9">
    <source>
        <dbReference type="ARBA" id="ARBA00022989"/>
    </source>
</evidence>
<feature type="transmembrane region" description="Helical" evidence="13">
    <location>
        <begin position="439"/>
        <end position="458"/>
    </location>
</feature>
<evidence type="ECO:0000256" key="13">
    <source>
        <dbReference type="SAM" id="Phobius"/>
    </source>
</evidence>
<dbReference type="AlphaFoldDB" id="A0A182Q6L3"/>
<keyword evidence="9 13" id="KW-1133">Transmembrane helix</keyword>
<dbReference type="Pfam" id="PF04756">
    <property type="entry name" value="OST3_OST6"/>
    <property type="match status" value="1"/>
</dbReference>
<evidence type="ECO:0000256" key="2">
    <source>
        <dbReference type="ARBA" id="ARBA00006315"/>
    </source>
</evidence>
<dbReference type="CDD" id="cd07361">
    <property type="entry name" value="MEMO_like"/>
    <property type="match status" value="1"/>
</dbReference>
<evidence type="ECO:0000256" key="12">
    <source>
        <dbReference type="ARBA" id="ARBA00043952"/>
    </source>
</evidence>
<evidence type="ECO:0000256" key="5">
    <source>
        <dbReference type="ARBA" id="ARBA00022692"/>
    </source>
</evidence>
<protein>
    <recommendedName>
        <fullName evidence="16">Protein MEMO1</fullName>
    </recommendedName>
</protein>
<comment type="subcellular location">
    <subcellularLocation>
        <location evidence="1">Endoplasmic reticulum membrane</location>
        <topology evidence="1">Multi-pass membrane protein</topology>
    </subcellularLocation>
</comment>
<reference evidence="14" key="2">
    <citation type="submission" date="2020-05" db="UniProtKB">
        <authorList>
            <consortium name="EnsemblMetazoa"/>
        </authorList>
    </citation>
    <scope>IDENTIFICATION</scope>
    <source>
        <strain evidence="14">FAR1</strain>
    </source>
</reference>
<dbReference type="SUPFAM" id="SSF52833">
    <property type="entry name" value="Thioredoxin-like"/>
    <property type="match status" value="1"/>
</dbReference>
<dbReference type="Proteomes" id="UP000075886">
    <property type="component" value="Unassembled WGS sequence"/>
</dbReference>
<keyword evidence="5 13" id="KW-0812">Transmembrane</keyword>
<dbReference type="NCBIfam" id="TIGR04336">
    <property type="entry name" value="AmmeMemoSam_B"/>
    <property type="match status" value="1"/>
</dbReference>
<evidence type="ECO:0008006" key="16">
    <source>
        <dbReference type="Google" id="ProtNLM"/>
    </source>
</evidence>
<dbReference type="InterPro" id="IPR002737">
    <property type="entry name" value="MEMO1_fam"/>
</dbReference>